<proteinExistence type="predicted"/>
<dbReference type="EMBL" id="CP091139">
    <property type="protein sequence ID" value="UUT34973.1"/>
    <property type="molecule type" value="Genomic_DNA"/>
</dbReference>
<accession>A0ABY5NIJ3</accession>
<reference evidence="1" key="1">
    <citation type="submission" date="2022-01" db="EMBL/GenBank/DDBJ databases">
        <title>Microbacterium eymi and Microbacterium rhizovicinus sp. nov., isolated from the rhizospheric soil of Elymus tsukushiensis, a plant native to the Dokdo Islands, Republic of Korea.</title>
        <authorList>
            <person name="Hwang Y.J."/>
        </authorList>
    </citation>
    <scope>NUCLEOTIDE SEQUENCE</scope>
    <source>
        <strain evidence="1">KUDC0405</strain>
    </source>
</reference>
<dbReference type="Proteomes" id="UP001054811">
    <property type="component" value="Chromosome"/>
</dbReference>
<evidence type="ECO:0000313" key="2">
    <source>
        <dbReference type="Proteomes" id="UP001054811"/>
    </source>
</evidence>
<protein>
    <submittedName>
        <fullName evidence="1">Uncharacterized protein</fullName>
    </submittedName>
</protein>
<keyword evidence="2" id="KW-1185">Reference proteome</keyword>
<evidence type="ECO:0000313" key="1">
    <source>
        <dbReference type="EMBL" id="UUT34973.1"/>
    </source>
</evidence>
<gene>
    <name evidence="1" type="ORF">L2X98_31925</name>
</gene>
<sequence length="155" mass="16274">MSVIPDHTSEVIAELDVISQVCSPLCVPVLPNSGVPSFGFATAAVPPGRRHPCRAYSAVAAMPGSIAWVQVRSGTGRSLPSASVTRAMTRGWQNFPWLAMAAYAPAIAIGETELDPSTEKRSVICTGPWPLASVTPSFVASFITVHRSSLAAIAR</sequence>
<organism evidence="1 2">
    <name type="scientific">Microbacterium elymi</name>
    <dbReference type="NCBI Taxonomy" id="2909587"/>
    <lineage>
        <taxon>Bacteria</taxon>
        <taxon>Bacillati</taxon>
        <taxon>Actinomycetota</taxon>
        <taxon>Actinomycetes</taxon>
        <taxon>Micrococcales</taxon>
        <taxon>Microbacteriaceae</taxon>
        <taxon>Microbacterium</taxon>
    </lineage>
</organism>
<name>A0ABY5NIJ3_9MICO</name>